<organism evidence="2 4">
    <name type="scientific">Bradyrhizobium canariense</name>
    <dbReference type="NCBI Taxonomy" id="255045"/>
    <lineage>
        <taxon>Bacteria</taxon>
        <taxon>Pseudomonadati</taxon>
        <taxon>Pseudomonadota</taxon>
        <taxon>Alphaproteobacteria</taxon>
        <taxon>Hyphomicrobiales</taxon>
        <taxon>Nitrobacteraceae</taxon>
        <taxon>Bradyrhizobium</taxon>
    </lineage>
</organism>
<dbReference type="InterPro" id="IPR018719">
    <property type="entry name" value="DUF2243_membrane"/>
</dbReference>
<feature type="transmembrane region" description="Helical" evidence="1">
    <location>
        <begin position="60"/>
        <end position="78"/>
    </location>
</feature>
<protein>
    <recommendedName>
        <fullName evidence="6">DUF2243 domain-containing protein</fullName>
    </recommendedName>
</protein>
<proteinExistence type="predicted"/>
<name>A0A1X3GPN5_9BRAD</name>
<accession>A0A1X3GPN5</accession>
<dbReference type="Proteomes" id="UP000193553">
    <property type="component" value="Unassembled WGS sequence"/>
</dbReference>
<evidence type="ECO:0000313" key="5">
    <source>
        <dbReference type="Proteomes" id="UP000193884"/>
    </source>
</evidence>
<dbReference type="AlphaFoldDB" id="A0A1X3GPN5"/>
<evidence type="ECO:0000313" key="2">
    <source>
        <dbReference type="EMBL" id="OSJ01687.1"/>
    </source>
</evidence>
<dbReference type="EMBL" id="NAFK01000147">
    <property type="protein sequence ID" value="OSJ31610.1"/>
    <property type="molecule type" value="Genomic_DNA"/>
</dbReference>
<keyword evidence="1" id="KW-0812">Transmembrane</keyword>
<keyword evidence="1" id="KW-1133">Transmembrane helix</keyword>
<dbReference type="Pfam" id="PF10002">
    <property type="entry name" value="DUF2243"/>
    <property type="match status" value="1"/>
</dbReference>
<feature type="transmembrane region" description="Helical" evidence="1">
    <location>
        <begin position="90"/>
        <end position="111"/>
    </location>
</feature>
<gene>
    <name evidence="3" type="ORF">BST63_09265</name>
    <name evidence="2" type="ORF">BSZ18_38440</name>
</gene>
<dbReference type="Proteomes" id="UP000193884">
    <property type="component" value="Unassembled WGS sequence"/>
</dbReference>
<evidence type="ECO:0008006" key="6">
    <source>
        <dbReference type="Google" id="ProtNLM"/>
    </source>
</evidence>
<keyword evidence="1" id="KW-0472">Membrane</keyword>
<evidence type="ECO:0000256" key="1">
    <source>
        <dbReference type="SAM" id="Phobius"/>
    </source>
</evidence>
<keyword evidence="5" id="KW-1185">Reference proteome</keyword>
<feature type="transmembrane region" description="Helical" evidence="1">
    <location>
        <begin position="12"/>
        <end position="34"/>
    </location>
</feature>
<sequence>MQHRNSRSFPISAGVLLGLGLGGFFDGIVFHQLLQWHHMLSGWYPLNSIDNVKLNTTWDGIFHSAAYVVVLLGLYVLWQRARRSDIHWSRGQCLGAVLLGWGIFNLVEGVVDHEVFKLHQVNETVPHEQRIFWDIGFLLWGAAMLVIGAAMTRAGTQGRVHAESSLQPR</sequence>
<comment type="caution">
    <text evidence="2">The sequence shown here is derived from an EMBL/GenBank/DDBJ whole genome shotgun (WGS) entry which is preliminary data.</text>
</comment>
<dbReference type="EMBL" id="NAFI01000190">
    <property type="protein sequence ID" value="OSJ01687.1"/>
    <property type="molecule type" value="Genomic_DNA"/>
</dbReference>
<evidence type="ECO:0000313" key="4">
    <source>
        <dbReference type="Proteomes" id="UP000193553"/>
    </source>
</evidence>
<evidence type="ECO:0000313" key="3">
    <source>
        <dbReference type="EMBL" id="OSJ31610.1"/>
    </source>
</evidence>
<dbReference type="OrthoDB" id="5190099at2"/>
<dbReference type="RefSeq" id="WP_085348962.1">
    <property type="nucleotide sequence ID" value="NZ_NAEX01000159.1"/>
</dbReference>
<reference evidence="4 5" key="1">
    <citation type="submission" date="2017-03" db="EMBL/GenBank/DDBJ databases">
        <title>Whole genome sequences of fourteen strains of Bradyrhizobium canariense and one strain of Bradyrhizobium japonicum isolated from Lupinus (Papilionoideae: Genisteae) species in Algeria.</title>
        <authorList>
            <person name="Crovadore J."/>
            <person name="Chekireb D."/>
            <person name="Brachmann A."/>
            <person name="Chablais R."/>
            <person name="Cochard B."/>
            <person name="Lefort F."/>
        </authorList>
    </citation>
    <scope>NUCLEOTIDE SEQUENCE [LARGE SCALE GENOMIC DNA]</scope>
    <source>
        <strain evidence="2 4">UBMA195</strain>
        <strain evidence="3 5">UBMAN05</strain>
    </source>
</reference>
<feature type="transmembrane region" description="Helical" evidence="1">
    <location>
        <begin position="131"/>
        <end position="151"/>
    </location>
</feature>